<dbReference type="AlphaFoldDB" id="A0A845UVE5"/>
<evidence type="ECO:0000256" key="2">
    <source>
        <dbReference type="ARBA" id="ARBA00022475"/>
    </source>
</evidence>
<feature type="transmembrane region" description="Helical" evidence="8">
    <location>
        <begin position="514"/>
        <end position="537"/>
    </location>
</feature>
<evidence type="ECO:0000313" key="11">
    <source>
        <dbReference type="EMBL" id="NDY94182.1"/>
    </source>
</evidence>
<dbReference type="GO" id="GO:0008137">
    <property type="term" value="F:NADH dehydrogenase (ubiquinone) activity"/>
    <property type="evidence" value="ECO:0007669"/>
    <property type="project" value="InterPro"/>
</dbReference>
<keyword evidence="4 8" id="KW-1133">Transmembrane helix</keyword>
<name>A0A845UVE5_9GAMM</name>
<keyword evidence="6 8" id="KW-0472">Membrane</keyword>
<dbReference type="EMBL" id="JAAGSC010000023">
    <property type="protein sequence ID" value="NDY94182.1"/>
    <property type="molecule type" value="Genomic_DNA"/>
</dbReference>
<dbReference type="PANTHER" id="PTHR42682">
    <property type="entry name" value="HYDROGENASE-4 COMPONENT F"/>
    <property type="match status" value="1"/>
</dbReference>
<keyword evidence="3 7" id="KW-0812">Transmembrane</keyword>
<sequence length="797" mass="85130">MTMLSALVLLPLLAAAALPAIRNSGGQNALAITTVVLVLAGLLVLAPTVIQGQILIGSLPGLLGRFHFQADPFGLLFALVGTLVWLSAVVYATGYLGDDPHRRRFLSVCLVLLATNLGVVLAADLLTLFVFFELLGLVAVLVVVHSGSQEARSAGITYFWMTLAGGIALLAGVMAIQAQAGSLAWQPLPEAVGAGWRWSIFALLLVGFGVKAGMVPLHIWLPAAHPVAPAPASALLSGVIIKAGAYGLFRCLNMLMAPTPETQAWGETVDMGLLLTLLGITTLLIGVVLALGQHSAKRMLAWHSVSQMGFVLTGLGVGAFLAADGAMATAGALLHVVNHALFKSCLFLGAGAVALRAGTADMYRLGGLWRGMPVTFACMLVAAAGIAGVPLFNGFVSKCMIHHGLVEASQREGGQILVYAEWLYMAACAGTVASFIKFIGLIFLRKPQQPKRVREVQPALLVGMLMPVVPIIWLGWRPHELLGSVIAPALADWGVSAQPITYYLEHYFMSGQDLIASAGTLAGGVAVFVAGMKFGWFNLQLPQAVGVAWWYRKLGTGLVNLCLQLSCLAATARAAAPGTVRRLYRRLCRALRRDVDGLTRPGTHEPYEDRLFEALDQQRDRLLVAADRLAQKHKDQYPGDALINGTHLIAGWLGTELVQRAMAGDRRSQRLGRDEAFCQKLASRAVEVAQKQLDAGLDGSEMQEILAELEAALGTESDHPDHNWPERSWPAELAAVVLAPDRAHWPVSERLAQGALVRAARGRVRKVARDLSSGLLIAFVILLCLALALRLLKLPMP</sequence>
<dbReference type="InterPro" id="IPR003918">
    <property type="entry name" value="NADH_UbQ_OxRdtase"/>
</dbReference>
<dbReference type="PRINTS" id="PR01437">
    <property type="entry name" value="NUOXDRDTASE4"/>
</dbReference>
<feature type="transmembrane region" description="Helical" evidence="8">
    <location>
        <begin position="340"/>
        <end position="359"/>
    </location>
</feature>
<keyword evidence="5" id="KW-0560">Oxidoreductase</keyword>
<evidence type="ECO:0000256" key="3">
    <source>
        <dbReference type="ARBA" id="ARBA00022692"/>
    </source>
</evidence>
<feature type="transmembrane region" description="Helical" evidence="8">
    <location>
        <begin position="771"/>
        <end position="792"/>
    </location>
</feature>
<dbReference type="GO" id="GO:0016491">
    <property type="term" value="F:oxidoreductase activity"/>
    <property type="evidence" value="ECO:0007669"/>
    <property type="project" value="UniProtKB-KW"/>
</dbReference>
<reference evidence="11 12" key="1">
    <citation type="submission" date="2020-02" db="EMBL/GenBank/DDBJ databases">
        <authorList>
            <person name="Zhang X.-Y."/>
        </authorList>
    </citation>
    <scope>NUCLEOTIDE SEQUENCE [LARGE SCALE GENOMIC DNA]</scope>
    <source>
        <strain evidence="11 12">C33</strain>
    </source>
</reference>
<evidence type="ECO:0000256" key="6">
    <source>
        <dbReference type="ARBA" id="ARBA00023136"/>
    </source>
</evidence>
<dbReference type="PANTHER" id="PTHR42682:SF4">
    <property type="entry name" value="NADH-UBIQUINONE_PLASTOQUINONE"/>
    <property type="match status" value="1"/>
</dbReference>
<feature type="domain" description="NADH-Ubiquinone oxidoreductase (complex I) chain 5 N-terminal" evidence="10">
    <location>
        <begin position="66"/>
        <end position="105"/>
    </location>
</feature>
<feature type="transmembrane region" description="Helical" evidence="8">
    <location>
        <begin position="73"/>
        <end position="97"/>
    </location>
</feature>
<comment type="caution">
    <text evidence="11">The sequence shown here is derived from an EMBL/GenBank/DDBJ whole genome shotgun (WGS) entry which is preliminary data.</text>
</comment>
<feature type="transmembrane region" description="Helical" evidence="8">
    <location>
        <begin position="198"/>
        <end position="221"/>
    </location>
</feature>
<feature type="transmembrane region" description="Helical" evidence="8">
    <location>
        <begin position="228"/>
        <end position="249"/>
    </location>
</feature>
<evidence type="ECO:0000313" key="12">
    <source>
        <dbReference type="Proteomes" id="UP000484885"/>
    </source>
</evidence>
<feature type="transmembrane region" description="Helical" evidence="8">
    <location>
        <begin position="371"/>
        <end position="392"/>
    </location>
</feature>
<evidence type="ECO:0000256" key="7">
    <source>
        <dbReference type="RuleBase" id="RU000320"/>
    </source>
</evidence>
<feature type="domain" description="NADH:quinone oxidoreductase/Mrp antiporter transmembrane" evidence="9">
    <location>
        <begin position="122"/>
        <end position="410"/>
    </location>
</feature>
<evidence type="ECO:0000259" key="10">
    <source>
        <dbReference type="Pfam" id="PF00662"/>
    </source>
</evidence>
<evidence type="ECO:0000256" key="4">
    <source>
        <dbReference type="ARBA" id="ARBA00022989"/>
    </source>
</evidence>
<evidence type="ECO:0000256" key="8">
    <source>
        <dbReference type="SAM" id="Phobius"/>
    </source>
</evidence>
<feature type="transmembrane region" description="Helical" evidence="8">
    <location>
        <begin position="156"/>
        <end position="178"/>
    </location>
</feature>
<dbReference type="InterPro" id="IPR001750">
    <property type="entry name" value="ND/Mrp_TM"/>
</dbReference>
<evidence type="ECO:0000259" key="9">
    <source>
        <dbReference type="Pfam" id="PF00361"/>
    </source>
</evidence>
<feature type="transmembrane region" description="Helical" evidence="8">
    <location>
        <begin position="29"/>
        <end position="52"/>
    </location>
</feature>
<keyword evidence="2" id="KW-1003">Cell membrane</keyword>
<feature type="transmembrane region" description="Helical" evidence="8">
    <location>
        <begin position="456"/>
        <end position="476"/>
    </location>
</feature>
<organism evidence="11 12">
    <name type="scientific">Wenzhouxiangella limi</name>
    <dbReference type="NCBI Taxonomy" id="2707351"/>
    <lineage>
        <taxon>Bacteria</taxon>
        <taxon>Pseudomonadati</taxon>
        <taxon>Pseudomonadota</taxon>
        <taxon>Gammaproteobacteria</taxon>
        <taxon>Chromatiales</taxon>
        <taxon>Wenzhouxiangellaceae</taxon>
        <taxon>Wenzhouxiangella</taxon>
    </lineage>
</organism>
<evidence type="ECO:0000256" key="5">
    <source>
        <dbReference type="ARBA" id="ARBA00023002"/>
    </source>
</evidence>
<feature type="transmembrane region" description="Helical" evidence="8">
    <location>
        <begin position="117"/>
        <end position="144"/>
    </location>
</feature>
<dbReference type="InterPro" id="IPR001516">
    <property type="entry name" value="Proton_antipo_N"/>
</dbReference>
<feature type="transmembrane region" description="Helical" evidence="8">
    <location>
        <begin position="269"/>
        <end position="291"/>
    </location>
</feature>
<dbReference type="InterPro" id="IPR052175">
    <property type="entry name" value="ComplexI-like_HydComp"/>
</dbReference>
<keyword evidence="12" id="KW-1185">Reference proteome</keyword>
<feature type="transmembrane region" description="Helical" evidence="8">
    <location>
        <begin position="311"/>
        <end position="334"/>
    </location>
</feature>
<dbReference type="Proteomes" id="UP000484885">
    <property type="component" value="Unassembled WGS sequence"/>
</dbReference>
<dbReference type="GO" id="GO:0042773">
    <property type="term" value="P:ATP synthesis coupled electron transport"/>
    <property type="evidence" value="ECO:0007669"/>
    <property type="project" value="InterPro"/>
</dbReference>
<dbReference type="GO" id="GO:0005886">
    <property type="term" value="C:plasma membrane"/>
    <property type="evidence" value="ECO:0007669"/>
    <property type="project" value="UniProtKB-SubCell"/>
</dbReference>
<dbReference type="RefSeq" id="WP_164208838.1">
    <property type="nucleotide sequence ID" value="NZ_JAAGSC010000023.1"/>
</dbReference>
<feature type="transmembrane region" description="Helical" evidence="8">
    <location>
        <begin position="422"/>
        <end position="444"/>
    </location>
</feature>
<proteinExistence type="predicted"/>
<comment type="subcellular location">
    <subcellularLocation>
        <location evidence="1">Cell membrane</location>
        <topology evidence="1">Multi-pass membrane protein</topology>
    </subcellularLocation>
    <subcellularLocation>
        <location evidence="7">Membrane</location>
        <topology evidence="7">Multi-pass membrane protein</topology>
    </subcellularLocation>
</comment>
<evidence type="ECO:0000256" key="1">
    <source>
        <dbReference type="ARBA" id="ARBA00004651"/>
    </source>
</evidence>
<dbReference type="Pfam" id="PF00662">
    <property type="entry name" value="Proton_antipo_N"/>
    <property type="match status" value="1"/>
</dbReference>
<gene>
    <name evidence="11" type="ORF">G3I74_00340</name>
</gene>
<protein>
    <submittedName>
        <fullName evidence="11">NADH dehydrogenase</fullName>
    </submittedName>
</protein>
<dbReference type="Pfam" id="PF00361">
    <property type="entry name" value="Proton_antipo_M"/>
    <property type="match status" value="1"/>
</dbReference>
<accession>A0A845UVE5</accession>